<accession>A0A077ZML9</accession>
<name>A0A077ZML9_STYLE</name>
<dbReference type="InterPro" id="IPR020103">
    <property type="entry name" value="PsdUridine_synth_cat_dom_sf"/>
</dbReference>
<dbReference type="OrthoDB" id="424794at2759"/>
<proteinExistence type="inferred from homology"/>
<gene>
    <name evidence="5" type="primary">Contig6306.g6752</name>
    <name evidence="5" type="ORF">STYLEM_123</name>
</gene>
<dbReference type="SUPFAM" id="SSF55120">
    <property type="entry name" value="Pseudouridine synthase"/>
    <property type="match status" value="1"/>
</dbReference>
<dbReference type="GO" id="GO:0000455">
    <property type="term" value="P:enzyme-directed rRNA pseudouridine synthesis"/>
    <property type="evidence" value="ECO:0007669"/>
    <property type="project" value="TreeGrafter"/>
</dbReference>
<comment type="similarity">
    <text evidence="1">Belongs to the pseudouridine synthase RluA family.</text>
</comment>
<dbReference type="InterPro" id="IPR050188">
    <property type="entry name" value="RluA_PseudoU_synthase"/>
</dbReference>
<dbReference type="InterPro" id="IPR002942">
    <property type="entry name" value="S4_RNA-bd"/>
</dbReference>
<dbReference type="EMBL" id="CCKQ01000113">
    <property type="protein sequence ID" value="CDW71183.1"/>
    <property type="molecule type" value="Genomic_DNA"/>
</dbReference>
<dbReference type="PROSITE" id="PS50889">
    <property type="entry name" value="S4"/>
    <property type="match status" value="1"/>
</dbReference>
<dbReference type="AlphaFoldDB" id="A0A077ZML9"/>
<dbReference type="Proteomes" id="UP000039865">
    <property type="component" value="Unassembled WGS sequence"/>
</dbReference>
<dbReference type="GO" id="GO:0003723">
    <property type="term" value="F:RNA binding"/>
    <property type="evidence" value="ECO:0007669"/>
    <property type="project" value="UniProtKB-KW"/>
</dbReference>
<dbReference type="Pfam" id="PF00849">
    <property type="entry name" value="PseudoU_synth_2"/>
    <property type="match status" value="1"/>
</dbReference>
<dbReference type="OMA" id="NSICEDG"/>
<keyword evidence="3" id="KW-0694">RNA-binding</keyword>
<evidence type="ECO:0000313" key="5">
    <source>
        <dbReference type="EMBL" id="CDW71183.1"/>
    </source>
</evidence>
<dbReference type="SMART" id="SM00363">
    <property type="entry name" value="S4"/>
    <property type="match status" value="1"/>
</dbReference>
<evidence type="ECO:0000256" key="2">
    <source>
        <dbReference type="ARBA" id="ARBA00023235"/>
    </source>
</evidence>
<keyword evidence="2" id="KW-0413">Isomerase</keyword>
<evidence type="ECO:0000256" key="1">
    <source>
        <dbReference type="ARBA" id="ARBA00010876"/>
    </source>
</evidence>
<dbReference type="CDD" id="cd00165">
    <property type="entry name" value="S4"/>
    <property type="match status" value="1"/>
</dbReference>
<dbReference type="InterPro" id="IPR006224">
    <property type="entry name" value="PsdUridine_synth_RluA-like_CS"/>
</dbReference>
<keyword evidence="6" id="KW-1185">Reference proteome</keyword>
<dbReference type="PANTHER" id="PTHR21600:SF40">
    <property type="entry name" value="PSEUDOURIDYLATE SYNTHASE RPUSD2"/>
    <property type="match status" value="1"/>
</dbReference>
<dbReference type="PROSITE" id="PS01129">
    <property type="entry name" value="PSI_RLU"/>
    <property type="match status" value="1"/>
</dbReference>
<dbReference type="Gene3D" id="3.30.2350.10">
    <property type="entry name" value="Pseudouridine synthase"/>
    <property type="match status" value="1"/>
</dbReference>
<dbReference type="PANTHER" id="PTHR21600">
    <property type="entry name" value="MITOCHONDRIAL RNA PSEUDOURIDINE SYNTHASE"/>
    <property type="match status" value="1"/>
</dbReference>
<protein>
    <submittedName>
        <fullName evidence="5">Rna pseudouridylate synthase domain-containing protein 2-like</fullName>
    </submittedName>
</protein>
<dbReference type="InParanoid" id="A0A077ZML9"/>
<organism evidence="5 6">
    <name type="scientific">Stylonychia lemnae</name>
    <name type="common">Ciliate</name>
    <dbReference type="NCBI Taxonomy" id="5949"/>
    <lineage>
        <taxon>Eukaryota</taxon>
        <taxon>Sar</taxon>
        <taxon>Alveolata</taxon>
        <taxon>Ciliophora</taxon>
        <taxon>Intramacronucleata</taxon>
        <taxon>Spirotrichea</taxon>
        <taxon>Stichotrichia</taxon>
        <taxon>Sporadotrichida</taxon>
        <taxon>Oxytrichidae</taxon>
        <taxon>Stylonychinae</taxon>
        <taxon>Stylonychia</taxon>
    </lineage>
</organism>
<evidence type="ECO:0000256" key="3">
    <source>
        <dbReference type="PROSITE-ProRule" id="PRU00182"/>
    </source>
</evidence>
<feature type="domain" description="RNA-binding S4" evidence="4">
    <location>
        <begin position="35"/>
        <end position="97"/>
    </location>
</feature>
<dbReference type="SUPFAM" id="SSF55174">
    <property type="entry name" value="Alpha-L RNA-binding motif"/>
    <property type="match status" value="1"/>
</dbReference>
<evidence type="ECO:0000259" key="4">
    <source>
        <dbReference type="SMART" id="SM00363"/>
    </source>
</evidence>
<dbReference type="InterPro" id="IPR006145">
    <property type="entry name" value="PsdUridine_synth_RsuA/RluA"/>
</dbReference>
<dbReference type="GO" id="GO:0009982">
    <property type="term" value="F:pseudouridine synthase activity"/>
    <property type="evidence" value="ECO:0007669"/>
    <property type="project" value="InterPro"/>
</dbReference>
<sequence>MNVSKFYYFKNGMRFVHNYKHEYIGHAKKRWVDQGLLDVYRKEFLSCTPQYYESAIIDGRITVNGQKVKTDYLIRENDKIVHAVIRKEPPVIDQTIDIIYQDKDLVAVDKPASMPVHEGGSYKHNSLLSILENDYNLKGLKTVHRLDRQTSGIVFFAKNVKATNEFRTALDNDQVQKIYYARVLGNFKQTYGTDEVEVNKWVYTENFKLVLQNCADELDLTEETRKTAKTHQIRVHLKALGHPIANDVIYGGKYRNNCIENQFTDEDFEDVYQNKTDEKDYLFLILWLHAYKYTYKDISAKTKKPCWAETDFKL</sequence>
<reference evidence="5 6" key="1">
    <citation type="submission" date="2014-06" db="EMBL/GenBank/DDBJ databases">
        <authorList>
            <person name="Swart Estienne"/>
        </authorList>
    </citation>
    <scope>NUCLEOTIDE SEQUENCE [LARGE SCALE GENOMIC DNA]</scope>
    <source>
        <strain evidence="5 6">130c</strain>
    </source>
</reference>
<evidence type="ECO:0000313" key="6">
    <source>
        <dbReference type="Proteomes" id="UP000039865"/>
    </source>
</evidence>